<name>A0A1R1BVL4_PAEAM</name>
<accession>A0A1R1BVL4</accession>
<feature type="chain" id="PRO_5038794621" description="DUF3221 domain-containing protein" evidence="1">
    <location>
        <begin position="23"/>
        <end position="123"/>
    </location>
</feature>
<feature type="signal peptide" evidence="1">
    <location>
        <begin position="1"/>
        <end position="22"/>
    </location>
</feature>
<dbReference type="AlphaFoldDB" id="A0A1R1BVL4"/>
<dbReference type="InterPro" id="IPR021598">
    <property type="entry name" value="DUF3221"/>
</dbReference>
<gene>
    <name evidence="2" type="ORF">BK131_14245</name>
</gene>
<dbReference type="RefSeq" id="WP_076332141.1">
    <property type="nucleotide sequence ID" value="NZ_MRTJ01000004.1"/>
</dbReference>
<evidence type="ECO:0008006" key="4">
    <source>
        <dbReference type="Google" id="ProtNLM"/>
    </source>
</evidence>
<evidence type="ECO:0000256" key="1">
    <source>
        <dbReference type="SAM" id="SignalP"/>
    </source>
</evidence>
<dbReference type="PROSITE" id="PS51257">
    <property type="entry name" value="PROKAR_LIPOPROTEIN"/>
    <property type="match status" value="1"/>
</dbReference>
<evidence type="ECO:0000313" key="2">
    <source>
        <dbReference type="EMBL" id="OMF13818.1"/>
    </source>
</evidence>
<reference evidence="2 3" key="1">
    <citation type="submission" date="2016-11" db="EMBL/GenBank/DDBJ databases">
        <title>Paenibacillus species isolates.</title>
        <authorList>
            <person name="Beno S.M."/>
        </authorList>
    </citation>
    <scope>NUCLEOTIDE SEQUENCE [LARGE SCALE GENOMIC DNA]</scope>
    <source>
        <strain evidence="2 3">FSL H8-0246</strain>
    </source>
</reference>
<protein>
    <recommendedName>
        <fullName evidence="4">DUF3221 domain-containing protein</fullName>
    </recommendedName>
</protein>
<keyword evidence="1" id="KW-0732">Signal</keyword>
<sequence>MSIVRRLFVFPFILLLLTLGCAEQSEEQGEEKPHVRGIITDFEEEKEQVLIQNTEDHDVESGPIWISLNTDAELIIEGETATASLDETLVGRSADVWIGGFINQSYPPQTKAVKIVIHELKAK</sequence>
<organism evidence="2 3">
    <name type="scientific">Paenibacillus amylolyticus</name>
    <dbReference type="NCBI Taxonomy" id="1451"/>
    <lineage>
        <taxon>Bacteria</taxon>
        <taxon>Bacillati</taxon>
        <taxon>Bacillota</taxon>
        <taxon>Bacilli</taxon>
        <taxon>Bacillales</taxon>
        <taxon>Paenibacillaceae</taxon>
        <taxon>Paenibacillus</taxon>
    </lineage>
</organism>
<proteinExistence type="predicted"/>
<comment type="caution">
    <text evidence="2">The sequence shown here is derived from an EMBL/GenBank/DDBJ whole genome shotgun (WGS) entry which is preliminary data.</text>
</comment>
<dbReference type="Proteomes" id="UP000187134">
    <property type="component" value="Unassembled WGS sequence"/>
</dbReference>
<dbReference type="EMBL" id="MRTJ01000004">
    <property type="protein sequence ID" value="OMF13818.1"/>
    <property type="molecule type" value="Genomic_DNA"/>
</dbReference>
<evidence type="ECO:0000313" key="3">
    <source>
        <dbReference type="Proteomes" id="UP000187134"/>
    </source>
</evidence>
<dbReference type="OrthoDB" id="2628401at2"/>
<dbReference type="Pfam" id="PF11518">
    <property type="entry name" value="DUF3221"/>
    <property type="match status" value="1"/>
</dbReference>